<name>A0A3L7AEL1_9MICO</name>
<dbReference type="PANTHER" id="PTHR43776:SF7">
    <property type="entry name" value="D,D-DIPEPTIDE TRANSPORT ATP-BINDING PROTEIN DDPF-RELATED"/>
    <property type="match status" value="1"/>
</dbReference>
<organism evidence="6 7">
    <name type="scientific">Mycetocola tolaasinivorans</name>
    <dbReference type="NCBI Taxonomy" id="76635"/>
    <lineage>
        <taxon>Bacteria</taxon>
        <taxon>Bacillati</taxon>
        <taxon>Actinomycetota</taxon>
        <taxon>Actinomycetes</taxon>
        <taxon>Micrococcales</taxon>
        <taxon>Microbacteriaceae</taxon>
        <taxon>Mycetocola</taxon>
    </lineage>
</organism>
<keyword evidence="3" id="KW-0547">Nucleotide-binding</keyword>
<dbReference type="CDD" id="cd03257">
    <property type="entry name" value="ABC_NikE_OppD_transporters"/>
    <property type="match status" value="2"/>
</dbReference>
<dbReference type="OrthoDB" id="4008250at2"/>
<dbReference type="GO" id="GO:0015833">
    <property type="term" value="P:peptide transport"/>
    <property type="evidence" value="ECO:0007669"/>
    <property type="project" value="InterPro"/>
</dbReference>
<protein>
    <submittedName>
        <fullName evidence="6">ABC transporter ATP-binding protein</fullName>
    </submittedName>
</protein>
<evidence type="ECO:0000313" key="6">
    <source>
        <dbReference type="EMBL" id="RLP77832.1"/>
    </source>
</evidence>
<dbReference type="SMART" id="SM00382">
    <property type="entry name" value="AAA"/>
    <property type="match status" value="2"/>
</dbReference>
<dbReference type="InterPro" id="IPR027417">
    <property type="entry name" value="P-loop_NTPase"/>
</dbReference>
<evidence type="ECO:0000313" key="7">
    <source>
        <dbReference type="Proteomes" id="UP000272503"/>
    </source>
</evidence>
<comment type="similarity">
    <text evidence="1">Belongs to the ABC transporter superfamily.</text>
</comment>
<dbReference type="GO" id="GO:0005524">
    <property type="term" value="F:ATP binding"/>
    <property type="evidence" value="ECO:0007669"/>
    <property type="project" value="UniProtKB-KW"/>
</dbReference>
<evidence type="ECO:0000256" key="4">
    <source>
        <dbReference type="ARBA" id="ARBA00022840"/>
    </source>
</evidence>
<dbReference type="SUPFAM" id="SSF52540">
    <property type="entry name" value="P-loop containing nucleoside triphosphate hydrolases"/>
    <property type="match status" value="2"/>
</dbReference>
<dbReference type="AlphaFoldDB" id="A0A3L7AEL1"/>
<dbReference type="PROSITE" id="PS00211">
    <property type="entry name" value="ABC_TRANSPORTER_1"/>
    <property type="match status" value="1"/>
</dbReference>
<keyword evidence="2" id="KW-0813">Transport</keyword>
<dbReference type="InterPro" id="IPR013563">
    <property type="entry name" value="Oligopep_ABC_C"/>
</dbReference>
<feature type="domain" description="ABC transporter" evidence="5">
    <location>
        <begin position="298"/>
        <end position="541"/>
    </location>
</feature>
<evidence type="ECO:0000259" key="5">
    <source>
        <dbReference type="PROSITE" id="PS50893"/>
    </source>
</evidence>
<dbReference type="GO" id="GO:0016887">
    <property type="term" value="F:ATP hydrolysis activity"/>
    <property type="evidence" value="ECO:0007669"/>
    <property type="project" value="InterPro"/>
</dbReference>
<dbReference type="Pfam" id="PF00005">
    <property type="entry name" value="ABC_tran"/>
    <property type="match status" value="2"/>
</dbReference>
<dbReference type="PANTHER" id="PTHR43776">
    <property type="entry name" value="TRANSPORT ATP-BINDING PROTEIN"/>
    <property type="match status" value="1"/>
</dbReference>
<dbReference type="EMBL" id="RCUX01000001">
    <property type="protein sequence ID" value="RLP77832.1"/>
    <property type="molecule type" value="Genomic_DNA"/>
</dbReference>
<keyword evidence="7" id="KW-1185">Reference proteome</keyword>
<accession>A0A3L7AEL1</accession>
<dbReference type="Gene3D" id="3.40.50.300">
    <property type="entry name" value="P-loop containing nucleotide triphosphate hydrolases"/>
    <property type="match status" value="2"/>
</dbReference>
<evidence type="ECO:0000256" key="2">
    <source>
        <dbReference type="ARBA" id="ARBA00022448"/>
    </source>
</evidence>
<proteinExistence type="inferred from homology"/>
<keyword evidence="4 6" id="KW-0067">ATP-binding</keyword>
<dbReference type="InterPro" id="IPR003593">
    <property type="entry name" value="AAA+_ATPase"/>
</dbReference>
<dbReference type="Pfam" id="PF08352">
    <property type="entry name" value="oligo_HPY"/>
    <property type="match status" value="2"/>
</dbReference>
<dbReference type="Proteomes" id="UP000272503">
    <property type="component" value="Unassembled WGS sequence"/>
</dbReference>
<dbReference type="InterPro" id="IPR003439">
    <property type="entry name" value="ABC_transporter-like_ATP-bd"/>
</dbReference>
<comment type="caution">
    <text evidence="6">The sequence shown here is derived from an EMBL/GenBank/DDBJ whole genome shotgun (WGS) entry which is preliminary data.</text>
</comment>
<dbReference type="InterPro" id="IPR017871">
    <property type="entry name" value="ABC_transporter-like_CS"/>
</dbReference>
<dbReference type="InterPro" id="IPR050319">
    <property type="entry name" value="ABC_transp_ATP-bind"/>
</dbReference>
<dbReference type="GO" id="GO:0055085">
    <property type="term" value="P:transmembrane transport"/>
    <property type="evidence" value="ECO:0007669"/>
    <property type="project" value="UniProtKB-ARBA"/>
</dbReference>
<dbReference type="NCBIfam" id="NF008453">
    <property type="entry name" value="PRK11308.1"/>
    <property type="match status" value="2"/>
</dbReference>
<dbReference type="PROSITE" id="PS50893">
    <property type="entry name" value="ABC_TRANSPORTER_2"/>
    <property type="match status" value="2"/>
</dbReference>
<sequence>MTTTTSAAAADALVSVRDLTITFGSHIAVSELSFDLTPGRCVALVGESGSGKSVSARALLGLVGPGSRVDAAELRLGTHDLRALTAAQWRNVRGREVGLVLQDALVSLDPLNTIGSEVAESLRLHTGLAKKPAAEIVHGLLSRVGIRDPEERAAQYPHQLSGGLRQRALIASAVAAGPRVLIADEPTTALDVTVQAQVLELLAELKREGTALLLVSHDLAVVSELADEIIVLRAGAVIERGTPAEILHNPQADYTKQLLDAVPSAHTRGERLSPLPPAVFTRQRTETPAAEPKTGPILEARNLVKSYPVARGRRTTVLHDVSFTLERGKTLGIVGESGSGKSTAAAIALGLTPADSGEVVLDGEAWSTLREKDRRARRRSIQTISQDPLGSFDPRSNVRTLLGEALGTVGVPRGERDDQAVALLEQVGLSAVHLGRHPLELSGGQRQRIAIAQALSTGPDVIVCDEPVSALDVSIQAQVLDLLRDLQEQLHVSLLFISHDLGVVRHVAHDVAVMQHGRIVEFGETGTVFDAPQHPYTRDLIAAIPTISSPSLTI</sequence>
<reference evidence="6 7" key="1">
    <citation type="submission" date="2018-10" db="EMBL/GenBank/DDBJ databases">
        <authorList>
            <person name="Li J."/>
        </authorList>
    </citation>
    <scope>NUCLEOTIDE SEQUENCE [LARGE SCALE GENOMIC DNA]</scope>
    <source>
        <strain evidence="6 7">IF 016277</strain>
    </source>
</reference>
<gene>
    <name evidence="6" type="ORF">D9V32_00400</name>
</gene>
<evidence type="ECO:0000256" key="1">
    <source>
        <dbReference type="ARBA" id="ARBA00005417"/>
    </source>
</evidence>
<dbReference type="RefSeq" id="WP_121646928.1">
    <property type="nucleotide sequence ID" value="NZ_RCUX01000001.1"/>
</dbReference>
<feature type="domain" description="ABC transporter" evidence="5">
    <location>
        <begin position="14"/>
        <end position="259"/>
    </location>
</feature>
<evidence type="ECO:0000256" key="3">
    <source>
        <dbReference type="ARBA" id="ARBA00022741"/>
    </source>
</evidence>